<evidence type="ECO:0000313" key="9">
    <source>
        <dbReference type="Proteomes" id="UP000094527"/>
    </source>
</evidence>
<dbReference type="CDD" id="cd00167">
    <property type="entry name" value="SANT"/>
    <property type="match status" value="2"/>
</dbReference>
<feature type="domain" description="Myb-like" evidence="6">
    <location>
        <begin position="570"/>
        <end position="612"/>
    </location>
</feature>
<comment type="caution">
    <text evidence="8">The sequence shown here is derived from an EMBL/GenBank/DDBJ whole genome shotgun (WGS) entry which is preliminary data.</text>
</comment>
<keyword evidence="3" id="KW-0238">DNA-binding</keyword>
<keyword evidence="5" id="KW-0539">Nucleus</keyword>
<dbReference type="PROSITE" id="PS50090">
    <property type="entry name" value="MYB_LIKE"/>
    <property type="match status" value="2"/>
</dbReference>
<dbReference type="STRING" id="48709.A0A1D2NE05"/>
<dbReference type="EMBL" id="LJIJ01000072">
    <property type="protein sequence ID" value="ODN03483.1"/>
    <property type="molecule type" value="Genomic_DNA"/>
</dbReference>
<dbReference type="GO" id="GO:0019185">
    <property type="term" value="C:snRNA-activating protein complex"/>
    <property type="evidence" value="ECO:0007669"/>
    <property type="project" value="TreeGrafter"/>
</dbReference>
<keyword evidence="4" id="KW-0804">Transcription</keyword>
<dbReference type="InterPro" id="IPR051575">
    <property type="entry name" value="Myb-like_DNA-bd"/>
</dbReference>
<evidence type="ECO:0000259" key="6">
    <source>
        <dbReference type="PROSITE" id="PS50090"/>
    </source>
</evidence>
<dbReference type="Pfam" id="PF00249">
    <property type="entry name" value="Myb_DNA-binding"/>
    <property type="match status" value="1"/>
</dbReference>
<evidence type="ECO:0000259" key="7">
    <source>
        <dbReference type="PROSITE" id="PS51294"/>
    </source>
</evidence>
<feature type="domain" description="Myb-like" evidence="6">
    <location>
        <begin position="399"/>
        <end position="451"/>
    </location>
</feature>
<proteinExistence type="predicted"/>
<dbReference type="GO" id="GO:0000978">
    <property type="term" value="F:RNA polymerase II cis-regulatory region sequence-specific DNA binding"/>
    <property type="evidence" value="ECO:0007669"/>
    <property type="project" value="TreeGrafter"/>
</dbReference>
<dbReference type="SMART" id="SM00717">
    <property type="entry name" value="SANT"/>
    <property type="match status" value="2"/>
</dbReference>
<evidence type="ECO:0000256" key="5">
    <source>
        <dbReference type="ARBA" id="ARBA00023242"/>
    </source>
</evidence>
<dbReference type="Proteomes" id="UP000094527">
    <property type="component" value="Unassembled WGS sequence"/>
</dbReference>
<name>A0A1D2NE05_ORCCI</name>
<dbReference type="OrthoDB" id="2143914at2759"/>
<dbReference type="AlphaFoldDB" id="A0A1D2NE05"/>
<protein>
    <submittedName>
        <fullName evidence="8">snRNA-activating protein complex subunit 4</fullName>
    </submittedName>
</protein>
<dbReference type="InterPro" id="IPR009057">
    <property type="entry name" value="Homeodomain-like_sf"/>
</dbReference>
<evidence type="ECO:0000313" key="8">
    <source>
        <dbReference type="EMBL" id="ODN03483.1"/>
    </source>
</evidence>
<gene>
    <name evidence="8" type="ORF">Ocin01_03207</name>
</gene>
<dbReference type="PANTHER" id="PTHR46621">
    <property type="entry name" value="SNRNA-ACTIVATING PROTEIN COMPLEX SUBUNIT 4"/>
    <property type="match status" value="1"/>
</dbReference>
<dbReference type="PANTHER" id="PTHR46621:SF1">
    <property type="entry name" value="SNRNA-ACTIVATING PROTEIN COMPLEX SUBUNIT 4"/>
    <property type="match status" value="1"/>
</dbReference>
<dbReference type="GO" id="GO:0005634">
    <property type="term" value="C:nucleus"/>
    <property type="evidence" value="ECO:0007669"/>
    <property type="project" value="UniProtKB-SubCell"/>
</dbReference>
<dbReference type="PROSITE" id="PS51294">
    <property type="entry name" value="HTH_MYB"/>
    <property type="match status" value="1"/>
</dbReference>
<accession>A0A1D2NE05</accession>
<dbReference type="GO" id="GO:0042795">
    <property type="term" value="P:snRNA transcription by RNA polymerase II"/>
    <property type="evidence" value="ECO:0007669"/>
    <property type="project" value="TreeGrafter"/>
</dbReference>
<comment type="subcellular location">
    <subcellularLocation>
        <location evidence="1">Nucleus</location>
    </subcellularLocation>
</comment>
<dbReference type="InterPro" id="IPR001005">
    <property type="entry name" value="SANT/Myb"/>
</dbReference>
<sequence length="962" mass="111581">MEGTPYQPPLLTLDDMLNLSNDDDNWDSNAFNISNFFEPIVSSTRENVQQRKEASSTSHASQYVNPFVSPIKAETVLPGTNEDFQQFHTSCPPDTVRIKQEPFDQSFDESFLNVSDEADPGLYEPSNIQEPTQKTPTHEDFKKIFICDKRRKAAISQLQSLINTLKRYSKTLQSFLDNEGDMILEQHAAQELLGQNAKESSIKLHPFDLAHSVTQAVVSHVGRRSVLSRLPRQRPVIWRSSDLLLLQKSILQSAIARREFFLDCRYSQLLLEMGFDLEDVERLQKAPTRHCELTVLRAVMEEHECLSKIKGSLKKPIQTVIIKDNPQTRIPRVFSLPNPETLVNQKWEKLVEIRRETLISNISEKDIDWLFVIKQMSRATPMSNVEEEICKLTYSHLIDPKFNNAVWRAEEVMKLRSIRERFTGSSWTSIAKRLGTQRTPFSCFVKYKIHCVQSTPQLLVQKQSTLEYYIQRYKGNVAKIDQEMFKVTGHYMKPMTLLVGINRTLSPRTRHGHFSIVEDVLLLLTMECYREHLSETENFDPVAYALPWRYITQWRLRFGRLMTGFYHKMWSLEEDQCLWNLVQEHGPKYKVIQRSFPHKDRKQCRARYVHLERILQSMSLQNYHVMYNSRRKNFDFQKLNPIAEYLEMTIKAKAMGCTRYVREADLEFLRRRRAPSDRELECYLLTFQRGVMCVALDRLLGCLLKIQEKYREFSSEMSIAQYLCRTNRRKFDPKCPASTASALHLSCAKLVPMEQLDIPISKFEEDIYTYYQFFSMGSVKKKTKRNLPSLDLLRKLPSIARLIQPADYRPGEPVFVITGQTPKPDIDAEERKEAEVLEEIQKQTKGGARKGAKKRATKIREDKVRAARMRWQKSKLGNVDEQVTMKENIPSDDHNVLLSVVKNEAESADTTDSFNGSAVRNAAVAMINDHAYILPVENPTDLRNLTLGQLFAKMGQSQVKND</sequence>
<dbReference type="GO" id="GO:0042796">
    <property type="term" value="P:snRNA transcription by RNA polymerase III"/>
    <property type="evidence" value="ECO:0007669"/>
    <property type="project" value="TreeGrafter"/>
</dbReference>
<evidence type="ECO:0000256" key="1">
    <source>
        <dbReference type="ARBA" id="ARBA00004123"/>
    </source>
</evidence>
<evidence type="ECO:0000256" key="4">
    <source>
        <dbReference type="ARBA" id="ARBA00023163"/>
    </source>
</evidence>
<keyword evidence="9" id="KW-1185">Reference proteome</keyword>
<organism evidence="8 9">
    <name type="scientific">Orchesella cincta</name>
    <name type="common">Springtail</name>
    <name type="synonym">Podura cincta</name>
    <dbReference type="NCBI Taxonomy" id="48709"/>
    <lineage>
        <taxon>Eukaryota</taxon>
        <taxon>Metazoa</taxon>
        <taxon>Ecdysozoa</taxon>
        <taxon>Arthropoda</taxon>
        <taxon>Hexapoda</taxon>
        <taxon>Collembola</taxon>
        <taxon>Entomobryomorpha</taxon>
        <taxon>Entomobryoidea</taxon>
        <taxon>Orchesellidae</taxon>
        <taxon>Orchesellinae</taxon>
        <taxon>Orchesella</taxon>
    </lineage>
</organism>
<keyword evidence="2" id="KW-0805">Transcription regulation</keyword>
<dbReference type="InterPro" id="IPR017930">
    <property type="entry name" value="Myb_dom"/>
</dbReference>
<dbReference type="Pfam" id="PF13921">
    <property type="entry name" value="Myb_DNA-bind_6"/>
    <property type="match status" value="1"/>
</dbReference>
<dbReference type="GO" id="GO:0001006">
    <property type="term" value="F:RNA polymerase III type 3 promoter sequence-specific DNA binding"/>
    <property type="evidence" value="ECO:0007669"/>
    <property type="project" value="TreeGrafter"/>
</dbReference>
<dbReference type="Gene3D" id="1.10.10.60">
    <property type="entry name" value="Homeodomain-like"/>
    <property type="match status" value="2"/>
</dbReference>
<evidence type="ECO:0000256" key="3">
    <source>
        <dbReference type="ARBA" id="ARBA00023125"/>
    </source>
</evidence>
<dbReference type="SUPFAM" id="SSF46689">
    <property type="entry name" value="Homeodomain-like"/>
    <property type="match status" value="2"/>
</dbReference>
<feature type="domain" description="HTH myb-type" evidence="7">
    <location>
        <begin position="570"/>
        <end position="615"/>
    </location>
</feature>
<reference evidence="8 9" key="1">
    <citation type="journal article" date="2016" name="Genome Biol. Evol.">
        <title>Gene Family Evolution Reflects Adaptation to Soil Environmental Stressors in the Genome of the Collembolan Orchesella cincta.</title>
        <authorList>
            <person name="Faddeeva-Vakhrusheva A."/>
            <person name="Derks M.F."/>
            <person name="Anvar S.Y."/>
            <person name="Agamennone V."/>
            <person name="Suring W."/>
            <person name="Smit S."/>
            <person name="van Straalen N.M."/>
            <person name="Roelofs D."/>
        </authorList>
    </citation>
    <scope>NUCLEOTIDE SEQUENCE [LARGE SCALE GENOMIC DNA]</scope>
    <source>
        <tissue evidence="8">Mixed pool</tissue>
    </source>
</reference>
<evidence type="ECO:0000256" key="2">
    <source>
        <dbReference type="ARBA" id="ARBA00023015"/>
    </source>
</evidence>